<sequence>MLRNYFRIAWRNLIRRKGYSVINILGFALGIACAILIFTLVKYHLNFDHFHPSEDRIYRVYSELHEDQVSYSPGVPSPLPEIFRDDYTVAEKVARITMLSKKIISTTIDQKFEEEIVFAEPAFFDIFNFPLLRGDKKTMLADPNAAVITERMAKKYFGSADPIGKTLYLDDTLAFTVSGILKDLPASTDFRSEVYLPFQTLKNHSPSMARKWWFNVNEEFQVYLLLRPGVTPAAVDKQVLADISTRHYDKKMAQVFRFKLQALSDIHFNPDLNGIKLNGHVDKKNLWALMFIGFLLIVSTCINFINMSIAQAQGRSKEIGVRKVLGSLRGQLFSQFIIETALIAGIAMLLAFVIAQLALPSLNVLFGTQVEINIIHDPVLLIFLLLLLIIIVFISGGYPGLIIATSQPVLALKNTLSKKQMGGFSLRKGLVVTQFAISQLLIIGTIVIANQMRYTRQANLGFKQDAIVMLPVPDNHITTISTLRSQFSQIAGIEKVTFCADAPASENTPSTGVRFASRPEMENFSIFFKAGDDQYISTFGLKILAGRNIFASDTVREFLFNEETVKKLGLKSFKEALGQTAVINGKTGTVVGIVKNFHNQSLHGGIDPIYISTSDHHYHNCALKINIANLRPIMASLESTWKTVNPNYIYKYSFLDDRIAQFYKSDDMFFKLIQVFTIVSIIIGCFGLYGLISFMAARKTKEIGIRKALGASVENIVWLFGKEFLSMLFMAFMIAAPLAWWTMTKWLDTFAYRIGLGLGVFVLAILISLLIVTFTIGYRSIKAALTDPVKSLRSE</sequence>
<feature type="transmembrane region" description="Helical" evidence="6">
    <location>
        <begin position="286"/>
        <end position="305"/>
    </location>
</feature>
<dbReference type="GO" id="GO:0005886">
    <property type="term" value="C:plasma membrane"/>
    <property type="evidence" value="ECO:0007669"/>
    <property type="project" value="UniProtKB-SubCell"/>
</dbReference>
<evidence type="ECO:0000256" key="2">
    <source>
        <dbReference type="ARBA" id="ARBA00022475"/>
    </source>
</evidence>
<keyword evidence="3 6" id="KW-0812">Transmembrane</keyword>
<dbReference type="PROSITE" id="PS51257">
    <property type="entry name" value="PROKAR_LIPOPROTEIN"/>
    <property type="match status" value="1"/>
</dbReference>
<keyword evidence="4 6" id="KW-1133">Transmembrane helix</keyword>
<evidence type="ECO:0000256" key="3">
    <source>
        <dbReference type="ARBA" id="ARBA00022692"/>
    </source>
</evidence>
<evidence type="ECO:0000256" key="6">
    <source>
        <dbReference type="SAM" id="Phobius"/>
    </source>
</evidence>
<feature type="transmembrane region" description="Helical" evidence="6">
    <location>
        <begin position="672"/>
        <end position="697"/>
    </location>
</feature>
<dbReference type="Proteomes" id="UP000320811">
    <property type="component" value="Unassembled WGS sequence"/>
</dbReference>
<dbReference type="Pfam" id="PF02687">
    <property type="entry name" value="FtsX"/>
    <property type="match status" value="2"/>
</dbReference>
<evidence type="ECO:0000259" key="7">
    <source>
        <dbReference type="Pfam" id="PF02687"/>
    </source>
</evidence>
<dbReference type="RefSeq" id="WP_145673632.1">
    <property type="nucleotide sequence ID" value="NZ_VIWO01000010.1"/>
</dbReference>
<feature type="transmembrane region" description="Helical" evidence="6">
    <location>
        <begin position="425"/>
        <end position="449"/>
    </location>
</feature>
<evidence type="ECO:0000256" key="5">
    <source>
        <dbReference type="ARBA" id="ARBA00023136"/>
    </source>
</evidence>
<dbReference type="EMBL" id="VIWO01000010">
    <property type="protein sequence ID" value="TWF34914.1"/>
    <property type="molecule type" value="Genomic_DNA"/>
</dbReference>
<feature type="transmembrane region" description="Helical" evidence="6">
    <location>
        <begin position="379"/>
        <end position="404"/>
    </location>
</feature>
<comment type="caution">
    <text evidence="9">The sequence shown here is derived from an EMBL/GenBank/DDBJ whole genome shotgun (WGS) entry which is preliminary data.</text>
</comment>
<evidence type="ECO:0000256" key="4">
    <source>
        <dbReference type="ARBA" id="ARBA00022989"/>
    </source>
</evidence>
<evidence type="ECO:0000313" key="10">
    <source>
        <dbReference type="Proteomes" id="UP000320811"/>
    </source>
</evidence>
<proteinExistence type="predicted"/>
<gene>
    <name evidence="9" type="ORF">FHW36_110114</name>
</gene>
<feature type="transmembrane region" description="Helical" evidence="6">
    <location>
        <begin position="336"/>
        <end position="359"/>
    </location>
</feature>
<dbReference type="InterPro" id="IPR050250">
    <property type="entry name" value="Macrolide_Exporter_MacB"/>
</dbReference>
<feature type="transmembrane region" description="Helical" evidence="6">
    <location>
        <begin position="21"/>
        <end position="41"/>
    </location>
</feature>
<dbReference type="OrthoDB" id="1451596at2"/>
<dbReference type="Pfam" id="PF12704">
    <property type="entry name" value="MacB_PCD"/>
    <property type="match status" value="2"/>
</dbReference>
<feature type="domain" description="ABC3 transporter permease C-terminal" evidence="7">
    <location>
        <begin position="675"/>
        <end position="783"/>
    </location>
</feature>
<evidence type="ECO:0000256" key="1">
    <source>
        <dbReference type="ARBA" id="ARBA00004651"/>
    </source>
</evidence>
<keyword evidence="10" id="KW-1185">Reference proteome</keyword>
<comment type="subcellular location">
    <subcellularLocation>
        <location evidence="1">Cell membrane</location>
        <topology evidence="1">Multi-pass membrane protein</topology>
    </subcellularLocation>
</comment>
<name>A0A561P9V9_9BACT</name>
<dbReference type="InterPro" id="IPR003838">
    <property type="entry name" value="ABC3_permease_C"/>
</dbReference>
<feature type="domain" description="MacB-like periplasmic core" evidence="8">
    <location>
        <begin position="20"/>
        <end position="239"/>
    </location>
</feature>
<feature type="transmembrane region" description="Helical" evidence="6">
    <location>
        <begin position="724"/>
        <end position="742"/>
    </location>
</feature>
<reference evidence="9 10" key="1">
    <citation type="submission" date="2019-06" db="EMBL/GenBank/DDBJ databases">
        <title>Sorghum-associated microbial communities from plants grown in Nebraska, USA.</title>
        <authorList>
            <person name="Schachtman D."/>
        </authorList>
    </citation>
    <scope>NUCLEOTIDE SEQUENCE [LARGE SCALE GENOMIC DNA]</scope>
    <source>
        <strain evidence="9 10">1209</strain>
    </source>
</reference>
<keyword evidence="2" id="KW-1003">Cell membrane</keyword>
<feature type="domain" description="MacB-like periplasmic core" evidence="8">
    <location>
        <begin position="441"/>
        <end position="619"/>
    </location>
</feature>
<dbReference type="GO" id="GO:0022857">
    <property type="term" value="F:transmembrane transporter activity"/>
    <property type="evidence" value="ECO:0007669"/>
    <property type="project" value="TreeGrafter"/>
</dbReference>
<keyword evidence="5 6" id="KW-0472">Membrane</keyword>
<dbReference type="PANTHER" id="PTHR30572:SF18">
    <property type="entry name" value="ABC-TYPE MACROLIDE FAMILY EXPORT SYSTEM PERMEASE COMPONENT 2"/>
    <property type="match status" value="1"/>
</dbReference>
<dbReference type="PANTHER" id="PTHR30572">
    <property type="entry name" value="MEMBRANE COMPONENT OF TRANSPORTER-RELATED"/>
    <property type="match status" value="1"/>
</dbReference>
<dbReference type="AlphaFoldDB" id="A0A561P9V9"/>
<feature type="domain" description="ABC3 transporter permease C-terminal" evidence="7">
    <location>
        <begin position="290"/>
        <end position="408"/>
    </location>
</feature>
<evidence type="ECO:0000313" key="9">
    <source>
        <dbReference type="EMBL" id="TWF34914.1"/>
    </source>
</evidence>
<protein>
    <submittedName>
        <fullName evidence="9">Putative permease</fullName>
    </submittedName>
</protein>
<accession>A0A561P9V9</accession>
<organism evidence="9 10">
    <name type="scientific">Chitinophaga polysaccharea</name>
    <dbReference type="NCBI Taxonomy" id="1293035"/>
    <lineage>
        <taxon>Bacteria</taxon>
        <taxon>Pseudomonadati</taxon>
        <taxon>Bacteroidota</taxon>
        <taxon>Chitinophagia</taxon>
        <taxon>Chitinophagales</taxon>
        <taxon>Chitinophagaceae</taxon>
        <taxon>Chitinophaga</taxon>
    </lineage>
</organism>
<feature type="transmembrane region" description="Helical" evidence="6">
    <location>
        <begin position="754"/>
        <end position="776"/>
    </location>
</feature>
<evidence type="ECO:0000259" key="8">
    <source>
        <dbReference type="Pfam" id="PF12704"/>
    </source>
</evidence>
<dbReference type="InterPro" id="IPR025857">
    <property type="entry name" value="MacB_PCD"/>
</dbReference>